<dbReference type="GO" id="GO:0005634">
    <property type="term" value="C:nucleus"/>
    <property type="evidence" value="ECO:0007669"/>
    <property type="project" value="TreeGrafter"/>
</dbReference>
<accession>A0AAD8BZ96</accession>
<protein>
    <submittedName>
        <fullName evidence="6">GATA zinc finger domain-containing protein 14</fullName>
    </submittedName>
</protein>
<dbReference type="GO" id="GO:0005737">
    <property type="term" value="C:cytoplasm"/>
    <property type="evidence" value="ECO:0007669"/>
    <property type="project" value="TreeGrafter"/>
</dbReference>
<dbReference type="GO" id="GO:0043130">
    <property type="term" value="F:ubiquitin binding"/>
    <property type="evidence" value="ECO:0007669"/>
    <property type="project" value="TreeGrafter"/>
</dbReference>
<reference evidence="6" key="2">
    <citation type="submission" date="2023-04" db="EMBL/GenBank/DDBJ databases">
        <authorList>
            <person name="Bu L."/>
            <person name="Lu L."/>
            <person name="Laidemitt M.R."/>
            <person name="Zhang S.M."/>
            <person name="Mutuku M."/>
            <person name="Mkoji G."/>
            <person name="Steinauer M."/>
            <person name="Loker E.S."/>
        </authorList>
    </citation>
    <scope>NUCLEOTIDE SEQUENCE</scope>
    <source>
        <strain evidence="6">KasaAsao</strain>
        <tissue evidence="6">Whole Snail</tissue>
    </source>
</reference>
<organism evidence="6 7">
    <name type="scientific">Biomphalaria pfeifferi</name>
    <name type="common">Bloodfluke planorb</name>
    <name type="synonym">Freshwater snail</name>
    <dbReference type="NCBI Taxonomy" id="112525"/>
    <lineage>
        <taxon>Eukaryota</taxon>
        <taxon>Metazoa</taxon>
        <taxon>Spiralia</taxon>
        <taxon>Lophotrochozoa</taxon>
        <taxon>Mollusca</taxon>
        <taxon>Gastropoda</taxon>
        <taxon>Heterobranchia</taxon>
        <taxon>Euthyneura</taxon>
        <taxon>Panpulmonata</taxon>
        <taxon>Hygrophila</taxon>
        <taxon>Lymnaeoidea</taxon>
        <taxon>Planorbidae</taxon>
        <taxon>Biomphalaria</taxon>
    </lineage>
</organism>
<dbReference type="SUPFAM" id="SSF81383">
    <property type="entry name" value="F-box domain"/>
    <property type="match status" value="1"/>
</dbReference>
<dbReference type="EMBL" id="JASAOG010000025">
    <property type="protein sequence ID" value="KAK0062544.1"/>
    <property type="molecule type" value="Genomic_DNA"/>
</dbReference>
<dbReference type="PROSITE" id="PS50181">
    <property type="entry name" value="FBOX"/>
    <property type="match status" value="1"/>
</dbReference>
<evidence type="ECO:0000256" key="1">
    <source>
        <dbReference type="ARBA" id="ARBA00022574"/>
    </source>
</evidence>
<feature type="repeat" description="WD" evidence="3">
    <location>
        <begin position="633"/>
        <end position="672"/>
    </location>
</feature>
<dbReference type="PROSITE" id="PS50294">
    <property type="entry name" value="WD_REPEATS_REGION"/>
    <property type="match status" value="7"/>
</dbReference>
<dbReference type="InterPro" id="IPR036322">
    <property type="entry name" value="WD40_repeat_dom_sf"/>
</dbReference>
<dbReference type="PROSITE" id="PS50082">
    <property type="entry name" value="WD_REPEATS_2"/>
    <property type="match status" value="7"/>
</dbReference>
<feature type="region of interest" description="Disordered" evidence="4">
    <location>
        <begin position="35"/>
        <end position="79"/>
    </location>
</feature>
<feature type="repeat" description="WD" evidence="3">
    <location>
        <begin position="545"/>
        <end position="578"/>
    </location>
</feature>
<reference evidence="6" key="1">
    <citation type="journal article" date="2023" name="PLoS Negl. Trop. Dis.">
        <title>A genome sequence for Biomphalaria pfeifferi, the major vector snail for the human-infecting parasite Schistosoma mansoni.</title>
        <authorList>
            <person name="Bu L."/>
            <person name="Lu L."/>
            <person name="Laidemitt M.R."/>
            <person name="Zhang S.M."/>
            <person name="Mutuku M."/>
            <person name="Mkoji G."/>
            <person name="Steinauer M."/>
            <person name="Loker E.S."/>
        </authorList>
    </citation>
    <scope>NUCLEOTIDE SEQUENCE</scope>
    <source>
        <strain evidence="6">KasaAsao</strain>
    </source>
</reference>
<evidence type="ECO:0000256" key="3">
    <source>
        <dbReference type="PROSITE-ProRule" id="PRU00221"/>
    </source>
</evidence>
<evidence type="ECO:0000256" key="4">
    <source>
        <dbReference type="SAM" id="MobiDB-lite"/>
    </source>
</evidence>
<dbReference type="PANTHER" id="PTHR19849:SF1">
    <property type="entry name" value="F-BOX_WD REPEAT-CONTAINING PROTEIN 7"/>
    <property type="match status" value="1"/>
</dbReference>
<evidence type="ECO:0000256" key="2">
    <source>
        <dbReference type="ARBA" id="ARBA00022737"/>
    </source>
</evidence>
<dbReference type="GO" id="GO:0043161">
    <property type="term" value="P:proteasome-mediated ubiquitin-dependent protein catabolic process"/>
    <property type="evidence" value="ECO:0007669"/>
    <property type="project" value="TreeGrafter"/>
</dbReference>
<feature type="region of interest" description="Disordered" evidence="4">
    <location>
        <begin position="223"/>
        <end position="271"/>
    </location>
</feature>
<feature type="repeat" description="WD" evidence="3">
    <location>
        <begin position="797"/>
        <end position="831"/>
    </location>
</feature>
<feature type="compositionally biased region" description="Low complexity" evidence="4">
    <location>
        <begin position="253"/>
        <end position="268"/>
    </location>
</feature>
<dbReference type="InterPro" id="IPR001810">
    <property type="entry name" value="F-box_dom"/>
</dbReference>
<dbReference type="Gene3D" id="1.20.1280.50">
    <property type="match status" value="1"/>
</dbReference>
<dbReference type="Proteomes" id="UP001233172">
    <property type="component" value="Unassembled WGS sequence"/>
</dbReference>
<feature type="repeat" description="WD" evidence="3">
    <location>
        <begin position="757"/>
        <end position="796"/>
    </location>
</feature>
<gene>
    <name evidence="6" type="ORF">Bpfe_008215</name>
</gene>
<dbReference type="InterPro" id="IPR020472">
    <property type="entry name" value="WD40_PAC1"/>
</dbReference>
<dbReference type="SMART" id="SM00320">
    <property type="entry name" value="WD40"/>
    <property type="match status" value="7"/>
</dbReference>
<dbReference type="PRINTS" id="PR00320">
    <property type="entry name" value="GPROTEINBRPT"/>
</dbReference>
<dbReference type="GO" id="GO:0010992">
    <property type="term" value="P:ubiquitin recycling"/>
    <property type="evidence" value="ECO:0007669"/>
    <property type="project" value="TreeGrafter"/>
</dbReference>
<feature type="repeat" description="WD" evidence="3">
    <location>
        <begin position="712"/>
        <end position="751"/>
    </location>
</feature>
<dbReference type="FunFam" id="2.130.10.10:FF:000715">
    <property type="entry name" value="F-box protein MET30"/>
    <property type="match status" value="1"/>
</dbReference>
<name>A0AAD8BZ96_BIOPF</name>
<dbReference type="Pfam" id="PF12937">
    <property type="entry name" value="F-box-like"/>
    <property type="match status" value="1"/>
</dbReference>
<comment type="caution">
    <text evidence="6">The sequence shown here is derived from an EMBL/GenBank/DDBJ whole genome shotgun (WGS) entry which is preliminary data.</text>
</comment>
<keyword evidence="7" id="KW-1185">Reference proteome</keyword>
<evidence type="ECO:0000313" key="7">
    <source>
        <dbReference type="Proteomes" id="UP001233172"/>
    </source>
</evidence>
<dbReference type="Pfam" id="PF00400">
    <property type="entry name" value="WD40"/>
    <property type="match status" value="7"/>
</dbReference>
<sequence>MSELVPDPHLVGYRNQQENLAELLNSSASVSDISEAASDMSLSTSPGSDITPQSQKHFVNSSSTGNATSHQPKKRPIVRQLSSNPYLTSSEFSPSHEHLPIIGSHSNIQLCSDGEAFTDFPGKEVSQKAHSYPLNSTSFWESDEESDNGNDLNGQMHNTVLDNSHQQSNTEVCSDQLYYLSDDHHPVISSSPKEILKLGVSPTAFNNILDLNSHVDGEQQYSQYQSDHHFSHNHHQHYQQRQYSPDLVPSNETTNHSTNRYNNNTNQNELHTDKNSFNIISHGQQNKTITRSGSTRSREVNSWGHFYQPAAESYYKYRRSHHCSDSEEEEMPSPVMRKHVNENMNCQSPNFPCTHNVHESSLIQLPIDTNLTYRLQSERRTSQNGMKPMEFKERFQLVKKWFSECNDGQRNIVLKGLLNMCEPPQLHLLSVHMSKELHQGCPSNCEDIITWLPPNLATKVISYLDPVSLCRAAQVCKVWRHLAEDQSLWRRFCCQTKWRLSKAAEHKQVISHMSPEGSIQWKNVFAERFRLRNNWLKGRCTVRTFEGHLQGISCVQFDDSRIVSGSSDKTIKVWNMRTNAPWSVQTLMGHHGTVRCLHLEGNRLVSGSCDKTIKVWDLSTQESWSSIACKVTMTGHNDTVRCLQADDDKVISGSYDKTLKIWDLKSGQLRTTLRGHQASVLCVHFSESKIVSGSADKTINVWSHDGRCMMTLRGHQDAVTCLMFDSTRIVSGSLDRNLKFWDIHTGKCLNTIDWKEAEGHTDVVRCLQADSWRVVSAADDKTIKVWNLATGERLVTLRNHTDGVTCLQFNDFIIVSGSYDKSVKLWDFSCC</sequence>
<dbReference type="InterPro" id="IPR019775">
    <property type="entry name" value="WD40_repeat_CS"/>
</dbReference>
<evidence type="ECO:0000313" key="6">
    <source>
        <dbReference type="EMBL" id="KAK0062544.1"/>
    </source>
</evidence>
<dbReference type="InterPro" id="IPR036047">
    <property type="entry name" value="F-box-like_dom_sf"/>
</dbReference>
<dbReference type="InterPro" id="IPR015943">
    <property type="entry name" value="WD40/YVTN_repeat-like_dom_sf"/>
</dbReference>
<evidence type="ECO:0000259" key="5">
    <source>
        <dbReference type="PROSITE" id="PS50181"/>
    </source>
</evidence>
<keyword evidence="1 3" id="KW-0853">WD repeat</keyword>
<dbReference type="FunFam" id="2.130.10.10:FF:001203">
    <property type="entry name" value="F-box/WD repeat-containing protein 1A"/>
    <property type="match status" value="2"/>
</dbReference>
<feature type="repeat" description="WD" evidence="3">
    <location>
        <begin position="673"/>
        <end position="703"/>
    </location>
</feature>
<dbReference type="CDD" id="cd00200">
    <property type="entry name" value="WD40"/>
    <property type="match status" value="1"/>
</dbReference>
<dbReference type="SUPFAM" id="SSF50978">
    <property type="entry name" value="WD40 repeat-like"/>
    <property type="match status" value="1"/>
</dbReference>
<dbReference type="AlphaFoldDB" id="A0AAD8BZ96"/>
<dbReference type="SMART" id="SM00256">
    <property type="entry name" value="FBOX"/>
    <property type="match status" value="1"/>
</dbReference>
<feature type="domain" description="F-box" evidence="5">
    <location>
        <begin position="446"/>
        <end position="492"/>
    </location>
</feature>
<feature type="compositionally biased region" description="Polar residues" evidence="4">
    <location>
        <begin position="40"/>
        <end position="70"/>
    </location>
</feature>
<keyword evidence="2" id="KW-0677">Repeat</keyword>
<feature type="repeat" description="WD" evidence="3">
    <location>
        <begin position="587"/>
        <end position="626"/>
    </location>
</feature>
<dbReference type="PANTHER" id="PTHR19849">
    <property type="entry name" value="PHOSPHOLIPASE A-2-ACTIVATING PROTEIN"/>
    <property type="match status" value="1"/>
</dbReference>
<dbReference type="InterPro" id="IPR001680">
    <property type="entry name" value="WD40_rpt"/>
</dbReference>
<dbReference type="Gene3D" id="2.130.10.10">
    <property type="entry name" value="YVTN repeat-like/Quinoprotein amine dehydrogenase"/>
    <property type="match status" value="3"/>
</dbReference>
<proteinExistence type="predicted"/>
<dbReference type="PROSITE" id="PS00678">
    <property type="entry name" value="WD_REPEATS_1"/>
    <property type="match status" value="6"/>
</dbReference>